<sequence>MHAFTRLTAAGLLAAGLTAGAAAATGPALAAPPDPAGSGSAFGLASSGGPLGAVPPVPAVSSDAGPARRSLLNEDRLKAVRASALNVAAAPANARSNVADLAVPTAKLKAGAVTATCRDAQGGAHLTRATVAGKRLDATPPPNTTVPVDVEGVGRTSLVLNKQQRLPNGRLAVTAMQLNLPGGKGALRVASATCGREPAQRPAEAPAPKPVRHHDLPVTG</sequence>
<dbReference type="Proteomes" id="UP000483004">
    <property type="component" value="Unassembled WGS sequence"/>
</dbReference>
<name>A0A6L3VKB6_9ACTN</name>
<dbReference type="RefSeq" id="WP_151544038.1">
    <property type="nucleotide sequence ID" value="NZ_WBMR01000126.1"/>
</dbReference>
<evidence type="ECO:0000256" key="2">
    <source>
        <dbReference type="SAM" id="SignalP"/>
    </source>
</evidence>
<feature type="compositionally biased region" description="Low complexity" evidence="1">
    <location>
        <begin position="196"/>
        <end position="206"/>
    </location>
</feature>
<dbReference type="OrthoDB" id="3473825at2"/>
<gene>
    <name evidence="3" type="ORF">F9B16_32435</name>
</gene>
<reference evidence="3 4" key="1">
    <citation type="submission" date="2019-09" db="EMBL/GenBank/DDBJ databases">
        <title>Actinomadura physcomitrii sp. nov., a novel actinomycete isolated from moss [Physcomitrium sphaericum (Ludw) Fuernr].</title>
        <authorList>
            <person name="Liu C."/>
            <person name="Zhuang X."/>
        </authorList>
    </citation>
    <scope>NUCLEOTIDE SEQUENCE [LARGE SCALE GENOMIC DNA]</scope>
    <source>
        <strain evidence="3 4">CYP1-1B</strain>
    </source>
</reference>
<dbReference type="EMBL" id="WBMR01000126">
    <property type="protein sequence ID" value="KAB2371330.1"/>
    <property type="molecule type" value="Genomic_DNA"/>
</dbReference>
<feature type="region of interest" description="Disordered" evidence="1">
    <location>
        <begin position="194"/>
        <end position="220"/>
    </location>
</feature>
<proteinExistence type="predicted"/>
<keyword evidence="2" id="KW-0732">Signal</keyword>
<evidence type="ECO:0000313" key="3">
    <source>
        <dbReference type="EMBL" id="KAB2371330.1"/>
    </source>
</evidence>
<keyword evidence="4" id="KW-1185">Reference proteome</keyword>
<accession>A0A6L3VKB6</accession>
<evidence type="ECO:0000313" key="4">
    <source>
        <dbReference type="Proteomes" id="UP000483004"/>
    </source>
</evidence>
<feature type="chain" id="PRO_5026705275" evidence="2">
    <location>
        <begin position="31"/>
        <end position="220"/>
    </location>
</feature>
<protein>
    <submittedName>
        <fullName evidence="3">Uncharacterized protein</fullName>
    </submittedName>
</protein>
<evidence type="ECO:0000256" key="1">
    <source>
        <dbReference type="SAM" id="MobiDB-lite"/>
    </source>
</evidence>
<feature type="signal peptide" evidence="2">
    <location>
        <begin position="1"/>
        <end position="30"/>
    </location>
</feature>
<comment type="caution">
    <text evidence="3">The sequence shown here is derived from an EMBL/GenBank/DDBJ whole genome shotgun (WGS) entry which is preliminary data.</text>
</comment>
<dbReference type="NCBIfam" id="NF040603">
    <property type="entry name" value="choice_anch_P"/>
    <property type="match status" value="1"/>
</dbReference>
<organism evidence="3 4">
    <name type="scientific">Actinomadura montaniterrae</name>
    <dbReference type="NCBI Taxonomy" id="1803903"/>
    <lineage>
        <taxon>Bacteria</taxon>
        <taxon>Bacillati</taxon>
        <taxon>Actinomycetota</taxon>
        <taxon>Actinomycetes</taxon>
        <taxon>Streptosporangiales</taxon>
        <taxon>Thermomonosporaceae</taxon>
        <taxon>Actinomadura</taxon>
    </lineage>
</organism>
<dbReference type="AlphaFoldDB" id="A0A6L3VKB6"/>